<organism evidence="2 3">
    <name type="scientific">Lysinibacillus composti</name>
    <dbReference type="NCBI Taxonomy" id="720633"/>
    <lineage>
        <taxon>Bacteria</taxon>
        <taxon>Bacillati</taxon>
        <taxon>Bacillota</taxon>
        <taxon>Bacilli</taxon>
        <taxon>Bacillales</taxon>
        <taxon>Bacillaceae</taxon>
        <taxon>Lysinibacillus</taxon>
    </lineage>
</organism>
<evidence type="ECO:0000313" key="2">
    <source>
        <dbReference type="EMBL" id="RQW70989.1"/>
    </source>
</evidence>
<dbReference type="PROSITE" id="PS00018">
    <property type="entry name" value="EF_HAND_1"/>
    <property type="match status" value="1"/>
</dbReference>
<dbReference type="EMBL" id="RRCT01000035">
    <property type="protein sequence ID" value="RQW70989.1"/>
    <property type="molecule type" value="Genomic_DNA"/>
</dbReference>
<feature type="domain" description="AB hydrolase-1" evidence="1">
    <location>
        <begin position="89"/>
        <end position="202"/>
    </location>
</feature>
<dbReference type="InterPro" id="IPR018247">
    <property type="entry name" value="EF_Hand_1_Ca_BS"/>
</dbReference>
<dbReference type="GO" id="GO:0016787">
    <property type="term" value="F:hydrolase activity"/>
    <property type="evidence" value="ECO:0007669"/>
    <property type="project" value="UniProtKB-KW"/>
</dbReference>
<protein>
    <submittedName>
        <fullName evidence="2">Alpha/beta fold hydrolase</fullName>
    </submittedName>
</protein>
<dbReference type="Gene3D" id="3.40.50.1820">
    <property type="entry name" value="alpha/beta hydrolase"/>
    <property type="match status" value="1"/>
</dbReference>
<dbReference type="Pfam" id="PF00561">
    <property type="entry name" value="Abhydrolase_1"/>
    <property type="match status" value="1"/>
</dbReference>
<dbReference type="InterPro" id="IPR029058">
    <property type="entry name" value="AB_hydrolase_fold"/>
</dbReference>
<dbReference type="SUPFAM" id="SSF53474">
    <property type="entry name" value="alpha/beta-Hydrolases"/>
    <property type="match status" value="1"/>
</dbReference>
<evidence type="ECO:0000313" key="3">
    <source>
        <dbReference type="Proteomes" id="UP000274033"/>
    </source>
</evidence>
<proteinExistence type="predicted"/>
<dbReference type="InterPro" id="IPR052920">
    <property type="entry name" value="DNA-binding_regulatory"/>
</dbReference>
<dbReference type="RefSeq" id="WP_124766984.1">
    <property type="nucleotide sequence ID" value="NZ_JAFBDY010000038.1"/>
</dbReference>
<dbReference type="PANTHER" id="PTHR43358:SF5">
    <property type="entry name" value="EXPORTED PROTEIN"/>
    <property type="match status" value="1"/>
</dbReference>
<evidence type="ECO:0000259" key="1">
    <source>
        <dbReference type="Pfam" id="PF00561"/>
    </source>
</evidence>
<dbReference type="AlphaFoldDB" id="A0A3N9U2W8"/>
<dbReference type="InterPro" id="IPR000073">
    <property type="entry name" value="AB_hydrolase_1"/>
</dbReference>
<gene>
    <name evidence="2" type="ORF">EBB45_19470</name>
</gene>
<keyword evidence="2" id="KW-0378">Hydrolase</keyword>
<dbReference type="PANTHER" id="PTHR43358">
    <property type="entry name" value="ALPHA/BETA-HYDROLASE"/>
    <property type="match status" value="1"/>
</dbReference>
<accession>A0A3N9U2W8</accession>
<dbReference type="Proteomes" id="UP000274033">
    <property type="component" value="Unassembled WGS sequence"/>
</dbReference>
<dbReference type="OrthoDB" id="9776685at2"/>
<comment type="caution">
    <text evidence="2">The sequence shown here is derived from an EMBL/GenBank/DDBJ whole genome shotgun (WGS) entry which is preliminary data.</text>
</comment>
<reference evidence="2 3" key="1">
    <citation type="journal article" date="2013" name="J. Microbiol.">
        <title>Lysinibacillus chungkukjangi sp. nov., isolated from Chungkukjang, Korean fermented soybean food.</title>
        <authorList>
            <person name="Kim S.J."/>
            <person name="Jang Y.H."/>
            <person name="Hamada M."/>
            <person name="Ahn J.H."/>
            <person name="Weon H.Y."/>
            <person name="Suzuki K."/>
            <person name="Whang K.S."/>
            <person name="Kwon S.W."/>
        </authorList>
    </citation>
    <scope>NUCLEOTIDE SEQUENCE [LARGE SCALE GENOMIC DNA]</scope>
    <source>
        <strain evidence="2 3">MCCC 1A12701</strain>
    </source>
</reference>
<keyword evidence="3" id="KW-1185">Reference proteome</keyword>
<name>A0A3N9U2W8_9BACI</name>
<sequence length="322" mass="36821">MKRKKVLIVSSIFTSVISAMTAAFGILLTNRLMYIKQKDADFIYDRELKAQRFDESWYNNCRKDELSIDSPNGYPIKGVFLQPLNTTNTIIICHGVTENKINSVKYARMFERLGFNSFVFDHRRHGDSGGKTTSYGYYEKFDLAAVVKAVRTIVGEDALIGIHGESMGAATMLLYAGLIEDSANFYISDCGFSDFEKLLSQIVKKETLLRPKLPVRVADLFLRLRDGYSIRSVTPKQAVTKIKSPVLFIHSLEDDFILPEMTEEMYEAKEEPKMLKLFSIGAHAQSFNQNSHEYEQTIREFLDQYVLVDDDEDDFLSQKEIS</sequence>